<dbReference type="GO" id="GO:0015120">
    <property type="term" value="F:phosphoglycerate transmembrane transporter activity"/>
    <property type="evidence" value="ECO:0007669"/>
    <property type="project" value="UniProtKB-ARBA"/>
</dbReference>
<keyword evidence="8 10" id="KW-0326">Glycosidase</keyword>
<keyword evidence="5" id="KW-0934">Plastid</keyword>
<evidence type="ECO:0000259" key="12">
    <source>
        <dbReference type="Pfam" id="PF03151"/>
    </source>
</evidence>
<dbReference type="InterPro" id="IPR004853">
    <property type="entry name" value="Sugar_P_trans_dom"/>
</dbReference>
<protein>
    <recommendedName>
        <fullName evidence="12">Sugar phosphate transporter domain-containing protein</fullName>
    </recommendedName>
</protein>
<dbReference type="GO" id="GO:0015605">
    <property type="term" value="F:organophosphate ester transmembrane transporter activity"/>
    <property type="evidence" value="ECO:0007669"/>
    <property type="project" value="UniProtKB-ARBA"/>
</dbReference>
<keyword evidence="11" id="KW-1133">Transmembrane helix</keyword>
<evidence type="ECO:0000256" key="6">
    <source>
        <dbReference type="ARBA" id="ARBA00022801"/>
    </source>
</evidence>
<feature type="transmembrane region" description="Helical" evidence="11">
    <location>
        <begin position="380"/>
        <end position="397"/>
    </location>
</feature>
<evidence type="ECO:0000256" key="11">
    <source>
        <dbReference type="SAM" id="Phobius"/>
    </source>
</evidence>
<dbReference type="PROSITE" id="PS00653">
    <property type="entry name" value="GLYCOSYL_HYDROL_F1_2"/>
    <property type="match status" value="5"/>
</dbReference>
<evidence type="ECO:0000256" key="4">
    <source>
        <dbReference type="ARBA" id="ARBA00022528"/>
    </source>
</evidence>
<name>A0A835KCG8_9ROSI</name>
<feature type="transmembrane region" description="Helical" evidence="11">
    <location>
        <begin position="1102"/>
        <end position="1121"/>
    </location>
</feature>
<dbReference type="Gene3D" id="3.20.20.80">
    <property type="entry name" value="Glycosidases"/>
    <property type="match status" value="5"/>
</dbReference>
<dbReference type="GO" id="GO:0031969">
    <property type="term" value="C:chloroplast membrane"/>
    <property type="evidence" value="ECO:0007669"/>
    <property type="project" value="UniProtKB-SubCell"/>
</dbReference>
<organism evidence="13 14">
    <name type="scientific">Salix dunnii</name>
    <dbReference type="NCBI Taxonomy" id="1413687"/>
    <lineage>
        <taxon>Eukaryota</taxon>
        <taxon>Viridiplantae</taxon>
        <taxon>Streptophyta</taxon>
        <taxon>Embryophyta</taxon>
        <taxon>Tracheophyta</taxon>
        <taxon>Spermatophyta</taxon>
        <taxon>Magnoliopsida</taxon>
        <taxon>eudicotyledons</taxon>
        <taxon>Gunneridae</taxon>
        <taxon>Pentapetalae</taxon>
        <taxon>rosids</taxon>
        <taxon>fabids</taxon>
        <taxon>Malpighiales</taxon>
        <taxon>Salicaceae</taxon>
        <taxon>Saliceae</taxon>
        <taxon>Salix</taxon>
    </lineage>
</organism>
<dbReference type="FunFam" id="3.20.20.80:FF:000020">
    <property type="entry name" value="Beta-glucosidase 12"/>
    <property type="match status" value="5"/>
</dbReference>
<keyword evidence="11" id="KW-0812">Transmembrane</keyword>
<comment type="similarity">
    <text evidence="2">Belongs to the glycosyl hydrolase 1 family.</text>
</comment>
<comment type="subcellular location">
    <subcellularLocation>
        <location evidence="1">Plastid</location>
        <location evidence="1">Chloroplast membrane</location>
        <topology evidence="1">Multi-pass membrane protein</topology>
    </subcellularLocation>
</comment>
<evidence type="ECO:0000313" key="13">
    <source>
        <dbReference type="EMBL" id="KAF9683416.1"/>
    </source>
</evidence>
<feature type="transmembrane region" description="Helical" evidence="11">
    <location>
        <begin position="1073"/>
        <end position="1095"/>
    </location>
</feature>
<dbReference type="Proteomes" id="UP000657918">
    <property type="component" value="Chromosome 4"/>
</dbReference>
<dbReference type="GO" id="GO:0005975">
    <property type="term" value="P:carbohydrate metabolic process"/>
    <property type="evidence" value="ECO:0007669"/>
    <property type="project" value="InterPro"/>
</dbReference>
<evidence type="ECO:0000256" key="7">
    <source>
        <dbReference type="ARBA" id="ARBA00022946"/>
    </source>
</evidence>
<evidence type="ECO:0000256" key="8">
    <source>
        <dbReference type="ARBA" id="ARBA00023295"/>
    </source>
</evidence>
<dbReference type="SUPFAM" id="SSF51445">
    <property type="entry name" value="(Trans)glycosidases"/>
    <property type="match status" value="6"/>
</dbReference>
<dbReference type="PANTHER" id="PTHR10353:SF213">
    <property type="entry name" value="BETA-GLUCOSIDASE 45-RELATED"/>
    <property type="match status" value="1"/>
</dbReference>
<dbReference type="InterPro" id="IPR037185">
    <property type="entry name" value="EmrE-like"/>
</dbReference>
<dbReference type="InterPro" id="IPR004696">
    <property type="entry name" value="Tpt_PEP_transl"/>
</dbReference>
<feature type="transmembrane region" description="Helical" evidence="11">
    <location>
        <begin position="138"/>
        <end position="157"/>
    </location>
</feature>
<keyword evidence="14" id="KW-1185">Reference proteome</keyword>
<dbReference type="PROSITE" id="PS00572">
    <property type="entry name" value="GLYCOSYL_HYDROL_F1_1"/>
    <property type="match status" value="1"/>
</dbReference>
<evidence type="ECO:0000256" key="1">
    <source>
        <dbReference type="ARBA" id="ARBA00004508"/>
    </source>
</evidence>
<dbReference type="PRINTS" id="PR00131">
    <property type="entry name" value="GLHYDRLASE1"/>
</dbReference>
<comment type="caution">
    <text evidence="13">The sequence shown here is derived from an EMBL/GenBank/DDBJ whole genome shotgun (WGS) entry which is preliminary data.</text>
</comment>
<keyword evidence="6 10" id="KW-0378">Hydrolase</keyword>
<evidence type="ECO:0000256" key="3">
    <source>
        <dbReference type="ARBA" id="ARBA00022448"/>
    </source>
</evidence>
<reference evidence="13 14" key="1">
    <citation type="submission" date="2020-10" db="EMBL/GenBank/DDBJ databases">
        <title>Plant Genome Project.</title>
        <authorList>
            <person name="Zhang R.-G."/>
        </authorList>
    </citation>
    <scope>NUCLEOTIDE SEQUENCE [LARGE SCALE GENOMIC DNA]</scope>
    <source>
        <strain evidence="13">FAFU-HL-1</strain>
        <tissue evidence="13">Leaf</tissue>
    </source>
</reference>
<dbReference type="Pfam" id="PF00232">
    <property type="entry name" value="Glyco_hydro_1"/>
    <property type="match status" value="8"/>
</dbReference>
<dbReference type="InterPro" id="IPR033132">
    <property type="entry name" value="GH_1_N_CS"/>
</dbReference>
<dbReference type="InterPro" id="IPR001360">
    <property type="entry name" value="Glyco_hydro_1"/>
</dbReference>
<sequence>MNNTMISSSNQSKLSFTSFSNPLPRKHSSFNALKFSPLPIIQNSQKGLNFDTTSQKPLHISSIESFSFSRKTQKEKPVTVCNAYEADRSRPLDINVELPDEHAAQKIKIGMYFATWWALNVIFNIYNKKVLNAFPYPWLTSTLSLACGSLMMLISWATRIANAPKTDFEFWKTLFPVAVAHTIGHVAATVSMSKVAVSFTHIIKSGEPAFSVLVSKFLLGETFPLPVYLSLLPIIGGCALSAVTELNFNMTGFMGAMISNLAFVFRNIFSKKGMSGKSVSGMNYYACLSMLSLLILTPFAIAVEGPQMWAAGWQNALAQIGPNFVWWVAAQSIFYHLYNQVSYMSLDQISPLTFSIGNTMKRISVIVSSIIIFHTPVRPVNALGAAIAILGTFLYSQSCVMEFLLGCYAFIVLDLWFLVLMVSCNPIFLKGSSDTTAFPSNFLFGTASSSYQFEGAYLSHGKGLSNWDVFTHTPGTIMDGTNGDIAVDHYHRYPEDLDLMEYIGANSYRFSISWARILPKGRFGTANGAGINHYNKFINELLRRGIQPFVTLTHYDIPQELEDRYGAWLSPEIQQDFKYYADICFKSFGDRVKYWTTFNEPNVAANRGYRSGIFPPSRCSGKFGNCSTGDSEKEPFIAAHNMILSHAAAVNVYRTKYQKKQGGSIGIVMNAIWHEPISDSLEDKLAVERANAFYMNWFLDPIIHGKYPAEMHDILGSDLPAFSKHELEKLKSGVDFIGINQYTSFYVKDCAFSTCEQGPGVSRTEGLYLRTSQKDGFFIGQPTELDWLLVYPQGMEKLVTYFKERYNIPMYITENGYCEEENVNVTTKDALKDVQREEYMRSYLDALETAVRKGADVRGYFAWSLLDNFEWTSGYAIRFGLYHVDFSTLKRTRKSSATWYKDYIANHKAANHEFPWARPRSMGISSFCKALILLELILLPLFLSSDAKNLKESSDSSSFPANFLFGTASSSYQFEGAYKSDGKGASNWDVHTHKPGNIIDGSNGDIAIDQYHRYLEDIDLMASLGVNSYRFSMSWARILPKGRFGGVNMAGISYYNKLIDALLLKGLLSPNTFTVYILYAAVYSVNTTINSFIMIKFYAKRLFFAIFICPGIQPFVSLTHFDVPQELEDRYGGFLSSKSQEDFGYYVDICFKYFGDRVKYWATFNEPNFQATYGYRIAEYPPKRCSKPFGNCSHGDSETEPFIAAHNIILAHATAVDIYRTKYQREQRGSIGIVMHCMWFEPFSNSTADKFLDPIVFGRYPTEMKKVLGSTLPEFSRNDMNKLRKRLDFIGINHYTSHYAQDCILSVCEPGQGSTRTEGSSLLTQEKDGVPIGKPSEVDWLHVYPQGMEKVVTYIKERYNNIPMIITENGYSQVSNSNRKIEEFLHDTGRVEYMSGYLDALLTAIKKGADVRGYFAWSLLDNFEWTFGYTRRFGLYHVDYTTMKRTPRLSATWYKEFIARYKVDKSQIKLAKEEDYIMGIPTLFKLPFLLELIFFPLFVSSHPKTLKDSLDPSPLPPNFLFGTASSSYQFEGAYLSDGKGLSNWDIFTHTSGRIIDGSNGDIAVDQYHLFLEDIDLMESLGVNSYRFSISWARILPEGRFGDINRAGISYYNKLINALLLKGIQPFVTLTHYDMPQELEERYGGWLSPKCLDDFEYYVDICFKYFGDRVNYWVTFNEPNLQVTLGYRTGVNPPSRCSSPFGNCTHGDSEKEPFIAAHNIILAHATAVHIYRTKYQKQHGGSIGIVIHCPWFEPYSNSTADKFLDPIIFGKYPAEMTKILGSALPNFSSKDREKLNKGLDFIGINHYTGFYIQDCSFVVCKPGKGGSRTEGLAQRIQEKDGVPIGKSSEVEWLQVYPQGMEKIITYLKERYNNTPLIITENGFGQESYLNRTIEEYLRDKGRVEYMSGYLDSLMIAMLKGADVRGYFAWSLLDNFEWKYGYTRRFGLYHVDYTTLERFPRLSATWFKEFISRHKVDKSQLLQNKCIRIMELPSIFKVLFLLDLIFHPLCVSSYPKTLRESLDRSSLPDNFLFGVASSSYQFEGSYLSDGKGLSNWDIHTHTPGKIIDGSNGDIAVDQYHLYPVYRYDLHRNFCCLYQQHVSLVSEQYLYLGPITDAFQGKNNETISSLLEDIDLMDSLGVSSYRFSISWARILPSKNFKNSEYYQQELTELKHNAYSFNGEQEGDLEISTRLVLATITSSSILSYLEPFVTLVHYDVPQELEERYGGWLSPRCQEDFGYYADICFKNFGDRVKYWTTFNEPNIQAIKSYRSGEYPPCRCSGPFGNCTHGDSEKEPFIAAHNMILAHATAVEIYRTRYQKEQGGNIGIVLDCIWFEQISNSTADMFLDPIIFGNYPSDMSKILGSTLPRFSRNDKEKLKNGLDFIGINHYTSEYVQDCIFSICEPGTGASRTEGLARRSQEKDGVPIGKPTDVDWLHIYPQGMEKMVTYIKKRYNNTPMIITENGYGQLNDPNLTIVCHDIERVKYMSAYWDFLLLAMEKGADVRGYFAWSLLDNFEWSYGYTQRYGLHHVDYTTLKRTPKLSATWFKEFIARQITNVSSDKDYPLEHRSLLSNGCSSNGKENPAQINNMHRENLKVEETIVKKASVFGLKNRTGCAGNSSKISIQNLVIRCRDKVFRAAHGETAKQARASPIMEIFKVLFLLDLIFLPLYESSHQKTLKQSFNPSSFPANFIFGLASSSYQFEGSYLSDGKGLSNWDVYTHTPGKIIDGSNGDIAVDQYHLYPQDIDLMDSLGITSYRFSISWARILPRGRFGDINNAGISYYNKLIDSLLLKGIQPFVTLTHYDIPQELEERYGGWLSPRCQEDFGYYADICFKNFGDRVKYWTTFNEPNIQVIKAYRLGEYPPGRCSRPFGNCTHGDSEKEPFIAAHNMILAHATAVDIYRTKYQKEQGGNIGIVLFFLWFEPISNSTADMLAADRAQDFFVNWLISLVPCRFLDPIIFGNYPAEMSKILGSTLPRFSRIDKEKLKNGLDFIGINHYTSEYVKDCIFSVCEPGPGASRTEGLARRSQEKDGVPIGKPTDVDWLHIYPQGMEKMVTYVKERYNNRPMIITENGYGQMNNPNLTIACHDIERVEYMSDYWDSLLTAMQKGADVRGYFAWSLLDNFEWTYGYTQRYGLYHVDYTTLKRTPKLSATWFKEFIARYRVDKSQIVRHAFYAKRRNSTGKERRLKRCIEPKRMVISNFQYIEKRGKGFKDISPSNTYLRFHNSMITTTPILSGVQPTDCRYLRIKSEEREERTFLSNQQSTDLEKPDLKMKNKHFQWPQVEGAFMSDGNGKGLMRSIQLLSFLIEKSCPAHLVKAQENSHKINNIQNVFDALILGIVNYALQIKDKFFSSVAVVSVGKAFEYKLEVPPTLMKFVFTYYISNQFTIVNGEKYKVTEDFIHSGKHLKTSRMSASVNVMENAVSHHLIFCLPREAFWVYMNTQIHSSFKKLIGMVFPLIEGLFFRTDGAVTSSNTLICSGVAVGEKLLDDTRTALTEVEDPELYRYSLEQDLLLKQPNVRFLVGYCERGMEANGNNFFVISKFLPNFFIESTFNSRTRYLPQKPQMLAILKSTFPKAKRCRRHILFLRFFASSTSYEEQTIRPTIFLLLQTKTLKIETLTKPS</sequence>
<evidence type="ECO:0000256" key="2">
    <source>
        <dbReference type="ARBA" id="ARBA00010838"/>
    </source>
</evidence>
<dbReference type="SUPFAM" id="SSF103481">
    <property type="entry name" value="Multidrug resistance efflux transporter EmrE"/>
    <property type="match status" value="1"/>
</dbReference>
<dbReference type="GO" id="GO:0008422">
    <property type="term" value="F:beta-glucosidase activity"/>
    <property type="evidence" value="ECO:0007669"/>
    <property type="project" value="TreeGrafter"/>
</dbReference>
<keyword evidence="7" id="KW-0809">Transit peptide</keyword>
<dbReference type="Pfam" id="PF03151">
    <property type="entry name" value="TPT"/>
    <property type="match status" value="1"/>
</dbReference>
<feature type="transmembrane region" description="Helical" evidence="11">
    <location>
        <begin position="403"/>
        <end position="422"/>
    </location>
</feature>
<keyword evidence="4" id="KW-0150">Chloroplast</keyword>
<evidence type="ECO:0000256" key="5">
    <source>
        <dbReference type="ARBA" id="ARBA00022640"/>
    </source>
</evidence>
<dbReference type="InterPro" id="IPR018120">
    <property type="entry name" value="Glyco_hydro_1_AS"/>
</dbReference>
<feature type="transmembrane region" description="Helical" evidence="11">
    <location>
        <begin position="250"/>
        <end position="269"/>
    </location>
</feature>
<dbReference type="NCBIfam" id="TIGR00817">
    <property type="entry name" value="tpt"/>
    <property type="match status" value="1"/>
</dbReference>
<dbReference type="OrthoDB" id="65569at2759"/>
<evidence type="ECO:0000256" key="9">
    <source>
        <dbReference type="PROSITE-ProRule" id="PRU10055"/>
    </source>
</evidence>
<keyword evidence="3" id="KW-0813">Transport</keyword>
<evidence type="ECO:0000256" key="10">
    <source>
        <dbReference type="RuleBase" id="RU004468"/>
    </source>
</evidence>
<gene>
    <name evidence="13" type="ORF">SADUNF_Sadunf04G0011400</name>
</gene>
<accession>A0A835KCG8</accession>
<proteinExistence type="inferred from homology"/>
<keyword evidence="11" id="KW-0472">Membrane</keyword>
<dbReference type="PANTHER" id="PTHR10353">
    <property type="entry name" value="GLYCOSYL HYDROLASE"/>
    <property type="match status" value="1"/>
</dbReference>
<dbReference type="EMBL" id="JADGMS010000004">
    <property type="protein sequence ID" value="KAF9683416.1"/>
    <property type="molecule type" value="Genomic_DNA"/>
</dbReference>
<evidence type="ECO:0000313" key="14">
    <source>
        <dbReference type="Proteomes" id="UP000657918"/>
    </source>
</evidence>
<dbReference type="InterPro" id="IPR017853">
    <property type="entry name" value="GH"/>
</dbReference>
<feature type="transmembrane region" description="Helical" evidence="11">
    <location>
        <begin position="352"/>
        <end position="373"/>
    </location>
</feature>
<feature type="active site" description="Nucleophile" evidence="9">
    <location>
        <position position="1879"/>
    </location>
</feature>
<feature type="transmembrane region" description="Helical" evidence="11">
    <location>
        <begin position="109"/>
        <end position="126"/>
    </location>
</feature>
<feature type="transmembrane region" description="Helical" evidence="11">
    <location>
        <begin position="281"/>
        <end position="303"/>
    </location>
</feature>
<feature type="domain" description="Sugar phosphate transporter" evidence="12">
    <location>
        <begin position="108"/>
        <end position="396"/>
    </location>
</feature>